<keyword evidence="2" id="KW-0813">Transport</keyword>
<dbReference type="GO" id="GO:0005886">
    <property type="term" value="C:plasma membrane"/>
    <property type="evidence" value="ECO:0007669"/>
    <property type="project" value="UniProtKB-SubCell"/>
</dbReference>
<dbReference type="KEGG" id="qdo:H9Q78_11425"/>
<keyword evidence="4 7" id="KW-0812">Transmembrane</keyword>
<feature type="transmembrane region" description="Helical" evidence="7">
    <location>
        <begin position="286"/>
        <end position="307"/>
    </location>
</feature>
<sequence>MRKKSTVDLTQGVIWKQLLLFALPLLASSFIQQLYNTVDLLFVGNFIGKNASAAVGASSLLITCLVGFFSGMSVGSGVVMSQQVGARSEEGIRKTLHTAVALSFAGGILLTILGYIGAPLFLKWMNTPEEIIASAVSYVRIYFLSLTSVITYNIGSGVIRATGNSSAPMLIQLMGGITNVIMDAVFVVWFENGIDGVAWATLISQTTSAALALVYLFRQKGAYHLNFRKLKIYGTVLKEIIRVGIPAGIQSLVITLSNVFAQYHINGFNVDAIAAFTAYFKVELPIYLPIVAFGQAITIFSGQNIGAKNEERMRKGTRTCILMGIFITLIMMGIMLLFGRQAFRLFNKDEEVIAYGLRIIRISFPFYWVYVILEVLAASIRGAGKSVPPMAIILTNICIVRTLLLFVIMSFYHDVRGIALTYPITWGLTAVCMCLYYRYGKFVPHK</sequence>
<feature type="transmembrane region" description="Helical" evidence="7">
    <location>
        <begin position="12"/>
        <end position="31"/>
    </location>
</feature>
<feature type="transmembrane region" description="Helical" evidence="7">
    <location>
        <begin position="141"/>
        <end position="159"/>
    </location>
</feature>
<keyword evidence="6 7" id="KW-0472">Membrane</keyword>
<dbReference type="PANTHER" id="PTHR43549:SF3">
    <property type="entry name" value="MULTIDRUG RESISTANCE PROTEIN YPNP-RELATED"/>
    <property type="match status" value="1"/>
</dbReference>
<evidence type="ECO:0000256" key="5">
    <source>
        <dbReference type="ARBA" id="ARBA00022989"/>
    </source>
</evidence>
<feature type="transmembrane region" description="Helical" evidence="7">
    <location>
        <begin position="100"/>
        <end position="121"/>
    </location>
</feature>
<evidence type="ECO:0000256" key="4">
    <source>
        <dbReference type="ARBA" id="ARBA00022692"/>
    </source>
</evidence>
<evidence type="ECO:0000313" key="9">
    <source>
        <dbReference type="Proteomes" id="UP000515823"/>
    </source>
</evidence>
<name>A0A7G9G2L8_9FIRM</name>
<protein>
    <submittedName>
        <fullName evidence="8">MATE family efflux transporter</fullName>
    </submittedName>
</protein>
<feature type="transmembrane region" description="Helical" evidence="7">
    <location>
        <begin position="390"/>
        <end position="412"/>
    </location>
</feature>
<dbReference type="GO" id="GO:0042910">
    <property type="term" value="F:xenobiotic transmembrane transporter activity"/>
    <property type="evidence" value="ECO:0007669"/>
    <property type="project" value="InterPro"/>
</dbReference>
<dbReference type="AlphaFoldDB" id="A0A7G9G2L8"/>
<evidence type="ECO:0000256" key="3">
    <source>
        <dbReference type="ARBA" id="ARBA00022475"/>
    </source>
</evidence>
<evidence type="ECO:0000313" key="8">
    <source>
        <dbReference type="EMBL" id="QNM05050.1"/>
    </source>
</evidence>
<accession>A0A7G9G2L8</accession>
<feature type="transmembrane region" description="Helical" evidence="7">
    <location>
        <begin position="171"/>
        <end position="190"/>
    </location>
</feature>
<feature type="transmembrane region" description="Helical" evidence="7">
    <location>
        <begin position="418"/>
        <end position="437"/>
    </location>
</feature>
<keyword evidence="3" id="KW-1003">Cell membrane</keyword>
<dbReference type="EMBL" id="CP060634">
    <property type="protein sequence ID" value="QNM05050.1"/>
    <property type="molecule type" value="Genomic_DNA"/>
</dbReference>
<dbReference type="Proteomes" id="UP000515823">
    <property type="component" value="Chromosome"/>
</dbReference>
<dbReference type="CDD" id="cd13138">
    <property type="entry name" value="MATE_yoeA_like"/>
    <property type="match status" value="1"/>
</dbReference>
<evidence type="ECO:0000256" key="1">
    <source>
        <dbReference type="ARBA" id="ARBA00004651"/>
    </source>
</evidence>
<evidence type="ECO:0000256" key="7">
    <source>
        <dbReference type="SAM" id="Phobius"/>
    </source>
</evidence>
<dbReference type="PANTHER" id="PTHR43549">
    <property type="entry name" value="MULTIDRUG RESISTANCE PROTEIN YPNP-RELATED"/>
    <property type="match status" value="1"/>
</dbReference>
<feature type="transmembrane region" description="Helical" evidence="7">
    <location>
        <begin position="196"/>
        <end position="218"/>
    </location>
</feature>
<dbReference type="Pfam" id="PF01554">
    <property type="entry name" value="MatE"/>
    <property type="match status" value="2"/>
</dbReference>
<dbReference type="NCBIfam" id="TIGR00797">
    <property type="entry name" value="matE"/>
    <property type="match status" value="1"/>
</dbReference>
<keyword evidence="9" id="KW-1185">Reference proteome</keyword>
<dbReference type="GO" id="GO:0015297">
    <property type="term" value="F:antiporter activity"/>
    <property type="evidence" value="ECO:0007669"/>
    <property type="project" value="InterPro"/>
</dbReference>
<dbReference type="InterPro" id="IPR048279">
    <property type="entry name" value="MdtK-like"/>
</dbReference>
<organism evidence="8 9">
    <name type="scientific">Qiania dongpingensis</name>
    <dbReference type="NCBI Taxonomy" id="2763669"/>
    <lineage>
        <taxon>Bacteria</taxon>
        <taxon>Bacillati</taxon>
        <taxon>Bacillota</taxon>
        <taxon>Clostridia</taxon>
        <taxon>Lachnospirales</taxon>
        <taxon>Lachnospiraceae</taxon>
        <taxon>Qiania</taxon>
    </lineage>
</organism>
<evidence type="ECO:0000256" key="2">
    <source>
        <dbReference type="ARBA" id="ARBA00022448"/>
    </source>
</evidence>
<feature type="transmembrane region" description="Helical" evidence="7">
    <location>
        <begin position="359"/>
        <end position="378"/>
    </location>
</feature>
<dbReference type="PIRSF" id="PIRSF006603">
    <property type="entry name" value="DinF"/>
    <property type="match status" value="1"/>
</dbReference>
<feature type="transmembrane region" description="Helical" evidence="7">
    <location>
        <begin position="239"/>
        <end position="261"/>
    </location>
</feature>
<gene>
    <name evidence="8" type="ORF">H9Q78_11425</name>
</gene>
<proteinExistence type="predicted"/>
<feature type="transmembrane region" description="Helical" evidence="7">
    <location>
        <begin position="51"/>
        <end position="79"/>
    </location>
</feature>
<feature type="transmembrane region" description="Helical" evidence="7">
    <location>
        <begin position="319"/>
        <end position="339"/>
    </location>
</feature>
<evidence type="ECO:0000256" key="6">
    <source>
        <dbReference type="ARBA" id="ARBA00023136"/>
    </source>
</evidence>
<dbReference type="InterPro" id="IPR052031">
    <property type="entry name" value="Membrane_Transporter-Flippase"/>
</dbReference>
<reference evidence="8 9" key="1">
    <citation type="submission" date="2020-08" db="EMBL/GenBank/DDBJ databases">
        <authorList>
            <person name="Liu C."/>
            <person name="Sun Q."/>
        </authorList>
    </citation>
    <scope>NUCLEOTIDE SEQUENCE [LARGE SCALE GENOMIC DNA]</scope>
    <source>
        <strain evidence="8 9">NSJ-38</strain>
    </source>
</reference>
<comment type="subcellular location">
    <subcellularLocation>
        <location evidence="1">Cell membrane</location>
        <topology evidence="1">Multi-pass membrane protein</topology>
    </subcellularLocation>
</comment>
<keyword evidence="5 7" id="KW-1133">Transmembrane helix</keyword>
<dbReference type="RefSeq" id="WP_249301849.1">
    <property type="nucleotide sequence ID" value="NZ_CP060634.1"/>
</dbReference>
<dbReference type="InterPro" id="IPR002528">
    <property type="entry name" value="MATE_fam"/>
</dbReference>